<proteinExistence type="predicted"/>
<dbReference type="PANTHER" id="PTHR33645:SF2">
    <property type="entry name" value="FAMILY PROTEIN, PUTATIVE (DUF3754)-RELATED"/>
    <property type="match status" value="1"/>
</dbReference>
<accession>A0A6N2L9M7</accession>
<dbReference type="InterPro" id="IPR022227">
    <property type="entry name" value="DUF3754"/>
</dbReference>
<protein>
    <submittedName>
        <fullName evidence="2">Uncharacterized protein</fullName>
    </submittedName>
</protein>
<dbReference type="PANTHER" id="PTHR33645">
    <property type="entry name" value="AMINOPEPTIDASE (DUF3754)"/>
    <property type="match status" value="1"/>
</dbReference>
<keyword evidence="1" id="KW-0472">Membrane</keyword>
<keyword evidence="1" id="KW-1133">Transmembrane helix</keyword>
<gene>
    <name evidence="2" type="ORF">SVIM_LOCUS194936</name>
</gene>
<sequence>MRESPFLIYQSFFRTKSCLSVSLTRYAWTQLRYWTFAYFINYKFEILSSPSAIFLDVVAITALIIYVTRVALGYKQTWDRYQLLVNKTLYEKTLASGFGSVHFLLDASEQQQYKEAILAYAILLKDTNGQFLLQVTCHRNVGDDCERFLYDVFKVKVEMPVEEAMNTLVRLGLVTETPIGGRRTRLQVVPCEKAHEILKERWNSLLC</sequence>
<dbReference type="AlphaFoldDB" id="A0A6N2L9M7"/>
<organism evidence="2">
    <name type="scientific">Salix viminalis</name>
    <name type="common">Common osier</name>
    <name type="synonym">Basket willow</name>
    <dbReference type="NCBI Taxonomy" id="40686"/>
    <lineage>
        <taxon>Eukaryota</taxon>
        <taxon>Viridiplantae</taxon>
        <taxon>Streptophyta</taxon>
        <taxon>Embryophyta</taxon>
        <taxon>Tracheophyta</taxon>
        <taxon>Spermatophyta</taxon>
        <taxon>Magnoliopsida</taxon>
        <taxon>eudicotyledons</taxon>
        <taxon>Gunneridae</taxon>
        <taxon>Pentapetalae</taxon>
        <taxon>rosids</taxon>
        <taxon>fabids</taxon>
        <taxon>Malpighiales</taxon>
        <taxon>Salicaceae</taxon>
        <taxon>Saliceae</taxon>
        <taxon>Salix</taxon>
    </lineage>
</organism>
<reference evidence="2" key="1">
    <citation type="submission" date="2019-03" db="EMBL/GenBank/DDBJ databases">
        <authorList>
            <person name="Mank J."/>
            <person name="Almeida P."/>
        </authorList>
    </citation>
    <scope>NUCLEOTIDE SEQUENCE</scope>
    <source>
        <strain evidence="2">78183</strain>
    </source>
</reference>
<feature type="transmembrane region" description="Helical" evidence="1">
    <location>
        <begin position="52"/>
        <end position="72"/>
    </location>
</feature>
<evidence type="ECO:0000313" key="2">
    <source>
        <dbReference type="EMBL" id="VFU37239.1"/>
    </source>
</evidence>
<dbReference type="EMBL" id="CAADRP010001224">
    <property type="protein sequence ID" value="VFU37239.1"/>
    <property type="molecule type" value="Genomic_DNA"/>
</dbReference>
<keyword evidence="1" id="KW-0812">Transmembrane</keyword>
<name>A0A6N2L9M7_SALVM</name>
<evidence type="ECO:0000256" key="1">
    <source>
        <dbReference type="SAM" id="Phobius"/>
    </source>
</evidence>
<dbReference type="Pfam" id="PF12576">
    <property type="entry name" value="DUF3754"/>
    <property type="match status" value="1"/>
</dbReference>